<sequence>MEKKSFLKLQLKSMKKNILRFNEYYNSKHILDNLYRQSLQGCKFNKLYNLIIRDENILLAYRTIKTNSGSKTGGVNNHTIEYWEHKTVEEFLNYIKARLSDYKPQKVRRVEIPKDNGKVRPLGIPTIEDRIIQQCIKQVLEPICEAKFHPNSYGFRPNRSTEHAMAYLVKKINLDKNYYLVDIDIAGFFDNVNHGKLIKQMWAIGIQDKKLISILSSMLKAEIDGIGILTKGVPQGGILSPLLSNIVLNELDWWISDQWETYKSRAQYSDNSSKYGHLRKKSNLKEIYIVRYADDFKIACKNKETAEKIFYATKQWLKERLNLNISEEKSSITNLKKANSEYLGFKIKAKRKGNKIVAKTYMTDKAKKKAEENIRNQIKYIQKSNNPYTVYLLNRIIAGLHHYYQMATGVNSDFSKIEHNLSQSRKTRLRSVTTKNGEQSTEYIKKYSHYGGKIIYAMKIAVFPINGVKTKFPKVHNQNVSNYTKDGRKIIHKSLNVNLDMLNYLVHHPVANKSVEYNDNRISLYVAQEGLCAVSQIILDRTIEVHHKTPVNKGGDDKYANLLLVSSSVHKLIHATSENVIKEYSMYLNLNAKQLKKLNKLRKNIGNEIIVNT</sequence>
<gene>
    <name evidence="1" type="ORF">AN396_01305</name>
</gene>
<dbReference type="Proteomes" id="UP000188605">
    <property type="component" value="Unassembled WGS sequence"/>
</dbReference>
<comment type="caution">
    <text evidence="1">The sequence shown here is derived from an EMBL/GenBank/DDBJ whole genome shotgun (WGS) entry which is preliminary data.</text>
</comment>
<dbReference type="EMBL" id="LJDB01000055">
    <property type="protein sequence ID" value="ONI40235.1"/>
    <property type="molecule type" value="Genomic_DNA"/>
</dbReference>
<reference evidence="1" key="1">
    <citation type="submission" date="2016-08" db="EMBL/GenBank/DDBJ databases">
        <authorList>
            <person name="Ngugi D.K."/>
            <person name="Miyake S."/>
            <person name="Stingl U."/>
        </authorList>
    </citation>
    <scope>NUCLEOTIDE SEQUENCE</scope>
    <source>
        <strain evidence="1">SCG-B11WGA-EpuloA1</strain>
    </source>
</reference>
<proteinExistence type="predicted"/>
<name>A0ACC8XC87_9FIRM</name>
<keyword evidence="1" id="KW-0808">Transferase</keyword>
<evidence type="ECO:0000313" key="1">
    <source>
        <dbReference type="EMBL" id="ONI40235.1"/>
    </source>
</evidence>
<keyword evidence="2" id="KW-1185">Reference proteome</keyword>
<evidence type="ECO:0000313" key="2">
    <source>
        <dbReference type="Proteomes" id="UP000188605"/>
    </source>
</evidence>
<keyword evidence="1" id="KW-0695">RNA-directed DNA polymerase</keyword>
<accession>A0ACC8XC87</accession>
<keyword evidence="1" id="KW-0548">Nucleotidyltransferase</keyword>
<protein>
    <submittedName>
        <fullName evidence="1">Group II intron reverse transcriptase/maturase</fullName>
    </submittedName>
</protein>
<organism evidence="1 2">
    <name type="scientific">Candidatus Epulonipiscium fishelsonii</name>
    <dbReference type="NCBI Taxonomy" id="77094"/>
    <lineage>
        <taxon>Bacteria</taxon>
        <taxon>Bacillati</taxon>
        <taxon>Bacillota</taxon>
        <taxon>Clostridia</taxon>
        <taxon>Lachnospirales</taxon>
        <taxon>Lachnospiraceae</taxon>
        <taxon>Candidatus Epulonipiscium</taxon>
    </lineage>
</organism>